<keyword evidence="4" id="KW-0216">Detoxification</keyword>
<protein>
    <recommendedName>
        <fullName evidence="3">nitric oxide dioxygenase</fullName>
        <ecNumber evidence="3">1.14.12.17</ecNumber>
    </recommendedName>
</protein>
<comment type="similarity">
    <text evidence="14">Belongs to the globin family.</text>
</comment>
<evidence type="ECO:0000256" key="14">
    <source>
        <dbReference type="RuleBase" id="RU000356"/>
    </source>
</evidence>
<dbReference type="PANTHER" id="PTHR43396:SF3">
    <property type="entry name" value="FLAVOHEMOPROTEIN"/>
    <property type="match status" value="1"/>
</dbReference>
<dbReference type="Pfam" id="PF00970">
    <property type="entry name" value="FAD_binding_6"/>
    <property type="match status" value="1"/>
</dbReference>
<evidence type="ECO:0000313" key="17">
    <source>
        <dbReference type="EMBL" id="AQT05357.1"/>
    </source>
</evidence>
<dbReference type="InterPro" id="IPR001433">
    <property type="entry name" value="OxRdtase_FAD/NAD-bd"/>
</dbReference>
<keyword evidence="6 14" id="KW-0561">Oxygen transport</keyword>
<evidence type="ECO:0000256" key="4">
    <source>
        <dbReference type="ARBA" id="ARBA00022575"/>
    </source>
</evidence>
<evidence type="ECO:0000256" key="2">
    <source>
        <dbReference type="ARBA" id="ARBA00006401"/>
    </source>
</evidence>
<dbReference type="FunFam" id="1.10.490.10:FF:000003">
    <property type="entry name" value="Flavohemoprotein"/>
    <property type="match status" value="1"/>
</dbReference>
<dbReference type="NCBIfam" id="NF009805">
    <property type="entry name" value="PRK13289.1"/>
    <property type="match status" value="1"/>
</dbReference>
<dbReference type="Gene3D" id="3.40.50.80">
    <property type="entry name" value="Nucleotide-binding domain of ferredoxin-NADP reductase (FNR) module"/>
    <property type="match status" value="1"/>
</dbReference>
<dbReference type="STRING" id="1076596.A0U91_11350"/>
<dbReference type="InterPro" id="IPR017938">
    <property type="entry name" value="Riboflavin_synthase-like_b-brl"/>
</dbReference>
<keyword evidence="17" id="KW-0560">Oxidoreductase</keyword>
<dbReference type="GO" id="GO:0008941">
    <property type="term" value="F:nitric oxide dioxygenase NAD(P)H activity"/>
    <property type="evidence" value="ECO:0007669"/>
    <property type="project" value="UniProtKB-EC"/>
</dbReference>
<comment type="catalytic activity">
    <reaction evidence="13">
        <text>2 nitric oxide + NADPH + 2 O2 = 2 nitrate + NADP(+) + H(+)</text>
        <dbReference type="Rhea" id="RHEA:19465"/>
        <dbReference type="ChEBI" id="CHEBI:15378"/>
        <dbReference type="ChEBI" id="CHEBI:15379"/>
        <dbReference type="ChEBI" id="CHEBI:16480"/>
        <dbReference type="ChEBI" id="CHEBI:17632"/>
        <dbReference type="ChEBI" id="CHEBI:57783"/>
        <dbReference type="ChEBI" id="CHEBI:58349"/>
        <dbReference type="EC" id="1.14.12.17"/>
    </reaction>
</comment>
<evidence type="ECO:0000259" key="16">
    <source>
        <dbReference type="PROSITE" id="PS51384"/>
    </source>
</evidence>
<dbReference type="GO" id="GO:0005344">
    <property type="term" value="F:oxygen carrier activity"/>
    <property type="evidence" value="ECO:0007669"/>
    <property type="project" value="UniProtKB-KW"/>
</dbReference>
<dbReference type="InterPro" id="IPR008333">
    <property type="entry name" value="Cbr1-like_FAD-bd_dom"/>
</dbReference>
<dbReference type="CDD" id="cd06184">
    <property type="entry name" value="flavohem_like_fad_nad_binding"/>
    <property type="match status" value="1"/>
</dbReference>
<dbReference type="Pfam" id="PF00042">
    <property type="entry name" value="Globin"/>
    <property type="match status" value="1"/>
</dbReference>
<dbReference type="GO" id="GO:0046210">
    <property type="term" value="P:nitric oxide catabolic process"/>
    <property type="evidence" value="ECO:0007669"/>
    <property type="project" value="TreeGrafter"/>
</dbReference>
<dbReference type="Proteomes" id="UP000189055">
    <property type="component" value="Chromosome"/>
</dbReference>
<evidence type="ECO:0000256" key="10">
    <source>
        <dbReference type="ARBA" id="ARBA00023027"/>
    </source>
</evidence>
<evidence type="ECO:0000256" key="1">
    <source>
        <dbReference type="ARBA" id="ARBA00001970"/>
    </source>
</evidence>
<proteinExistence type="inferred from homology"/>
<dbReference type="GO" id="GO:0020037">
    <property type="term" value="F:heme binding"/>
    <property type="evidence" value="ECO:0007669"/>
    <property type="project" value="InterPro"/>
</dbReference>
<evidence type="ECO:0000256" key="6">
    <source>
        <dbReference type="ARBA" id="ARBA00022621"/>
    </source>
</evidence>
<dbReference type="Gene3D" id="1.10.490.10">
    <property type="entry name" value="Globins"/>
    <property type="match status" value="1"/>
</dbReference>
<dbReference type="InterPro" id="IPR012292">
    <property type="entry name" value="Globin/Proto"/>
</dbReference>
<dbReference type="CDD" id="cd08922">
    <property type="entry name" value="FHb-globin"/>
    <property type="match status" value="1"/>
</dbReference>
<dbReference type="AlphaFoldDB" id="A0A1U9LG40"/>
<accession>A0A1U9LG40</accession>
<feature type="domain" description="FAD-binding FR-type" evidence="16">
    <location>
        <begin position="154"/>
        <end position="258"/>
    </location>
</feature>
<dbReference type="GO" id="GO:0071500">
    <property type="term" value="P:cellular response to nitrosative stress"/>
    <property type="evidence" value="ECO:0007669"/>
    <property type="project" value="TreeGrafter"/>
</dbReference>
<evidence type="ECO:0000256" key="8">
    <source>
        <dbReference type="ARBA" id="ARBA00022857"/>
    </source>
</evidence>
<evidence type="ECO:0000256" key="5">
    <source>
        <dbReference type="ARBA" id="ARBA00022617"/>
    </source>
</evidence>
<sequence length="422" mass="44349">MVTPLDDKTRAIVTACVPALEAHGLAITTEMYKRLLADPAISALFNSAHQKNGTQPTALALAVLAYARNIDNLGALGSMVERIAEKHVGLNILPEHYPYVGRALLGAIAHVLGDAATPDIMDAWAKAYGFLADVLISRESQIYKAHADAPGGWEGWRAFTIRSRTQEGACVTSYDLVPTDGKPVMAHKPGQYLSFSVTVPGHGNQRRNYSISSAPNGQSYRISVRKADNGLVSGWLHDSAQAGTDLQVSAPAGSFTLPAPQPGHPSAPVVLLSAGVGLTPFIAMLETRAAAAAAASLGCPAGMGAPLQYIHGTHNPQTEAFGPLVRDLSARGVVRADIFYTHGSAEEAASLSTTGTTAHTGRITPEWVRANTPADALYYICGPESFMQDMISGLSAAGVPADRLRHEVFGSATTLEDALHAA</sequence>
<dbReference type="EMBL" id="CP014687">
    <property type="protein sequence ID" value="AQT05357.1"/>
    <property type="molecule type" value="Genomic_DNA"/>
</dbReference>
<dbReference type="RefSeq" id="WP_077931142.1">
    <property type="nucleotide sequence ID" value="NZ_CP014687.1"/>
</dbReference>
<dbReference type="SUPFAM" id="SSF63380">
    <property type="entry name" value="Riboflavin synthase domain-like"/>
    <property type="match status" value="1"/>
</dbReference>
<dbReference type="GO" id="GO:0019825">
    <property type="term" value="F:oxygen binding"/>
    <property type="evidence" value="ECO:0007669"/>
    <property type="project" value="InterPro"/>
</dbReference>
<dbReference type="GO" id="GO:0071949">
    <property type="term" value="F:FAD binding"/>
    <property type="evidence" value="ECO:0007669"/>
    <property type="project" value="TreeGrafter"/>
</dbReference>
<name>A0A1U9LG40_9PROT</name>
<keyword evidence="8" id="KW-0521">NADP</keyword>
<dbReference type="PROSITE" id="PS01033">
    <property type="entry name" value="GLOBIN"/>
    <property type="match status" value="1"/>
</dbReference>
<keyword evidence="14" id="KW-0813">Transport</keyword>
<evidence type="ECO:0000313" key="18">
    <source>
        <dbReference type="Proteomes" id="UP000189055"/>
    </source>
</evidence>
<dbReference type="EC" id="1.14.12.17" evidence="3"/>
<comment type="catalytic activity">
    <reaction evidence="12">
        <text>2 nitric oxide + NADH + 2 O2 = 2 nitrate + NAD(+) + H(+)</text>
        <dbReference type="Rhea" id="RHEA:19469"/>
        <dbReference type="ChEBI" id="CHEBI:15378"/>
        <dbReference type="ChEBI" id="CHEBI:15379"/>
        <dbReference type="ChEBI" id="CHEBI:16480"/>
        <dbReference type="ChEBI" id="CHEBI:17632"/>
        <dbReference type="ChEBI" id="CHEBI:57540"/>
        <dbReference type="ChEBI" id="CHEBI:57945"/>
        <dbReference type="EC" id="1.14.12.17"/>
    </reaction>
</comment>
<keyword evidence="17" id="KW-0223">Dioxygenase</keyword>
<dbReference type="Gene3D" id="2.40.30.10">
    <property type="entry name" value="Translation factors"/>
    <property type="match status" value="1"/>
</dbReference>
<evidence type="ECO:0000256" key="11">
    <source>
        <dbReference type="ARBA" id="ARBA00025094"/>
    </source>
</evidence>
<dbReference type="KEGG" id="aper:A0U91_11350"/>
<dbReference type="Pfam" id="PF00175">
    <property type="entry name" value="NAD_binding_1"/>
    <property type="match status" value="1"/>
</dbReference>
<dbReference type="GO" id="GO:0009636">
    <property type="term" value="P:response to toxic substance"/>
    <property type="evidence" value="ECO:0007669"/>
    <property type="project" value="UniProtKB-KW"/>
</dbReference>
<dbReference type="InterPro" id="IPR009050">
    <property type="entry name" value="Globin-like_sf"/>
</dbReference>
<gene>
    <name evidence="17" type="ORF">A0U91_11350</name>
</gene>
<dbReference type="SUPFAM" id="SSF52343">
    <property type="entry name" value="Ferredoxin reductase-like, C-terminal NADP-linked domain"/>
    <property type="match status" value="1"/>
</dbReference>
<evidence type="ECO:0000256" key="3">
    <source>
        <dbReference type="ARBA" id="ARBA00012229"/>
    </source>
</evidence>
<dbReference type="PANTHER" id="PTHR43396">
    <property type="entry name" value="FLAVOHEMOPROTEIN"/>
    <property type="match status" value="1"/>
</dbReference>
<dbReference type="InterPro" id="IPR039261">
    <property type="entry name" value="FNR_nucleotide-bd"/>
</dbReference>
<evidence type="ECO:0000256" key="7">
    <source>
        <dbReference type="ARBA" id="ARBA00022723"/>
    </source>
</evidence>
<evidence type="ECO:0000256" key="12">
    <source>
        <dbReference type="ARBA" id="ARBA00048649"/>
    </source>
</evidence>
<comment type="cofactor">
    <cofactor evidence="1">
        <name>heme b</name>
        <dbReference type="ChEBI" id="CHEBI:60344"/>
    </cofactor>
</comment>
<evidence type="ECO:0000259" key="15">
    <source>
        <dbReference type="PROSITE" id="PS01033"/>
    </source>
</evidence>
<feature type="domain" description="Globin" evidence="15">
    <location>
        <begin position="4"/>
        <end position="140"/>
    </location>
</feature>
<evidence type="ECO:0000256" key="13">
    <source>
        <dbReference type="ARBA" id="ARBA00049433"/>
    </source>
</evidence>
<dbReference type="SUPFAM" id="SSF46458">
    <property type="entry name" value="Globin-like"/>
    <property type="match status" value="1"/>
</dbReference>
<dbReference type="PROSITE" id="PS51384">
    <property type="entry name" value="FAD_FR"/>
    <property type="match status" value="1"/>
</dbReference>
<evidence type="ECO:0000256" key="9">
    <source>
        <dbReference type="ARBA" id="ARBA00023004"/>
    </source>
</evidence>
<keyword evidence="10" id="KW-0520">NAD</keyword>
<keyword evidence="9" id="KW-0408">Iron</keyword>
<dbReference type="GO" id="GO:0046872">
    <property type="term" value="F:metal ion binding"/>
    <property type="evidence" value="ECO:0007669"/>
    <property type="project" value="UniProtKB-KW"/>
</dbReference>
<keyword evidence="5 14" id="KW-0349">Heme</keyword>
<comment type="function">
    <text evidence="11">Is involved in NO detoxification in an aerobic process, termed nitric oxide dioxygenase (NOD) reaction that utilizes O(2) and NAD(P)H to convert NO to nitrate, which protects the bacterium from various noxious nitrogen compounds. Therefore, plays a central role in the inducible response to nitrosative stress.</text>
</comment>
<keyword evidence="7" id="KW-0479">Metal-binding</keyword>
<reference evidence="17 18" key="1">
    <citation type="submission" date="2016-03" db="EMBL/GenBank/DDBJ databases">
        <title>Acetic acid bacteria sequencing.</title>
        <authorList>
            <person name="Brandt J."/>
            <person name="Jakob F."/>
            <person name="Vogel R.F."/>
        </authorList>
    </citation>
    <scope>NUCLEOTIDE SEQUENCE [LARGE SCALE GENOMIC DNA]</scope>
    <source>
        <strain evidence="17 18">TMW2.1084</strain>
    </source>
</reference>
<organism evidence="17 18">
    <name type="scientific">Acetobacter persici</name>
    <dbReference type="NCBI Taxonomy" id="1076596"/>
    <lineage>
        <taxon>Bacteria</taxon>
        <taxon>Pseudomonadati</taxon>
        <taxon>Pseudomonadota</taxon>
        <taxon>Alphaproteobacteria</taxon>
        <taxon>Acetobacterales</taxon>
        <taxon>Acetobacteraceae</taxon>
        <taxon>Acetobacter</taxon>
    </lineage>
</organism>
<dbReference type="InterPro" id="IPR000971">
    <property type="entry name" value="Globin"/>
</dbReference>
<dbReference type="InterPro" id="IPR017927">
    <property type="entry name" value="FAD-bd_FR_type"/>
</dbReference>
<comment type="similarity">
    <text evidence="2">In the C-terminal section; belongs to the flavoprotein pyridine nucleotide cytochrome reductase family.</text>
</comment>